<sequence>MTAYMSPPRICFFTLPSIFSHLHRDVAQGVSRLHVVMDGRAFLSTSTHVCRTGNDGMVGTTTMKPWCGFRVYCWFPCRRHFAFLDTFHHCPHLQLEGPLSCRSGTHEIRITKSSNSTPRLASQRNFAVSFSSLPSLPWYYPMLPHHHRGPEQRHRPMHWNCMTLEPIFWSRSRLLQQAYHSLPQSNNEWPRRPTSSLIW</sequence>
<accession>A0A6A6J9P0</accession>
<name>A0A6A6J9P0_WESOR</name>
<evidence type="ECO:0000313" key="1">
    <source>
        <dbReference type="EMBL" id="KAF2272934.1"/>
    </source>
</evidence>
<dbReference type="EMBL" id="ML986515">
    <property type="protein sequence ID" value="KAF2272934.1"/>
    <property type="molecule type" value="Genomic_DNA"/>
</dbReference>
<evidence type="ECO:0000313" key="2">
    <source>
        <dbReference type="Proteomes" id="UP000800097"/>
    </source>
</evidence>
<organism evidence="1 2">
    <name type="scientific">Westerdykella ornata</name>
    <dbReference type="NCBI Taxonomy" id="318751"/>
    <lineage>
        <taxon>Eukaryota</taxon>
        <taxon>Fungi</taxon>
        <taxon>Dikarya</taxon>
        <taxon>Ascomycota</taxon>
        <taxon>Pezizomycotina</taxon>
        <taxon>Dothideomycetes</taxon>
        <taxon>Pleosporomycetidae</taxon>
        <taxon>Pleosporales</taxon>
        <taxon>Sporormiaceae</taxon>
        <taxon>Westerdykella</taxon>
    </lineage>
</organism>
<dbReference type="GeneID" id="54546808"/>
<dbReference type="RefSeq" id="XP_033650473.1">
    <property type="nucleotide sequence ID" value="XM_033793633.1"/>
</dbReference>
<proteinExistence type="predicted"/>
<reference evidence="1" key="1">
    <citation type="journal article" date="2020" name="Stud. Mycol.">
        <title>101 Dothideomycetes genomes: a test case for predicting lifestyles and emergence of pathogens.</title>
        <authorList>
            <person name="Haridas S."/>
            <person name="Albert R."/>
            <person name="Binder M."/>
            <person name="Bloem J."/>
            <person name="Labutti K."/>
            <person name="Salamov A."/>
            <person name="Andreopoulos B."/>
            <person name="Baker S."/>
            <person name="Barry K."/>
            <person name="Bills G."/>
            <person name="Bluhm B."/>
            <person name="Cannon C."/>
            <person name="Castanera R."/>
            <person name="Culley D."/>
            <person name="Daum C."/>
            <person name="Ezra D."/>
            <person name="Gonzalez J."/>
            <person name="Henrissat B."/>
            <person name="Kuo A."/>
            <person name="Liang C."/>
            <person name="Lipzen A."/>
            <person name="Lutzoni F."/>
            <person name="Magnuson J."/>
            <person name="Mondo S."/>
            <person name="Nolan M."/>
            <person name="Ohm R."/>
            <person name="Pangilinan J."/>
            <person name="Park H.-J."/>
            <person name="Ramirez L."/>
            <person name="Alfaro M."/>
            <person name="Sun H."/>
            <person name="Tritt A."/>
            <person name="Yoshinaga Y."/>
            <person name="Zwiers L.-H."/>
            <person name="Turgeon B."/>
            <person name="Goodwin S."/>
            <person name="Spatafora J."/>
            <person name="Crous P."/>
            <person name="Grigoriev I."/>
        </authorList>
    </citation>
    <scope>NUCLEOTIDE SEQUENCE</scope>
    <source>
        <strain evidence="1">CBS 379.55</strain>
    </source>
</reference>
<keyword evidence="2" id="KW-1185">Reference proteome</keyword>
<dbReference type="Proteomes" id="UP000800097">
    <property type="component" value="Unassembled WGS sequence"/>
</dbReference>
<protein>
    <submittedName>
        <fullName evidence="1">Uncharacterized protein</fullName>
    </submittedName>
</protein>
<gene>
    <name evidence="1" type="ORF">EI97DRAFT_195022</name>
</gene>
<dbReference type="AlphaFoldDB" id="A0A6A6J9P0"/>